<dbReference type="Proteomes" id="UP000008983">
    <property type="component" value="Unassembled WGS sequence"/>
</dbReference>
<dbReference type="RefSeq" id="XP_004027136.1">
    <property type="nucleotide sequence ID" value="XM_004027087.1"/>
</dbReference>
<gene>
    <name evidence="7" type="ORF">IMG5_188930</name>
</gene>
<evidence type="ECO:0000256" key="4">
    <source>
        <dbReference type="ARBA" id="ARBA00023136"/>
    </source>
</evidence>
<evidence type="ECO:0000313" key="8">
    <source>
        <dbReference type="Proteomes" id="UP000008983"/>
    </source>
</evidence>
<dbReference type="STRING" id="857967.G0R417"/>
<dbReference type="AlphaFoldDB" id="G0R417"/>
<dbReference type="PANTHER" id="PTHR10217">
    <property type="entry name" value="VOLTAGE AND LIGAND GATED POTASSIUM CHANNEL"/>
    <property type="match status" value="1"/>
</dbReference>
<evidence type="ECO:0000256" key="1">
    <source>
        <dbReference type="ARBA" id="ARBA00004141"/>
    </source>
</evidence>
<feature type="transmembrane region" description="Helical" evidence="5">
    <location>
        <begin position="103"/>
        <end position="125"/>
    </location>
</feature>
<dbReference type="OrthoDB" id="421226at2759"/>
<dbReference type="EMBL" id="GL984320">
    <property type="protein sequence ID" value="EGR27791.1"/>
    <property type="molecule type" value="Genomic_DNA"/>
</dbReference>
<organism evidence="7 8">
    <name type="scientific">Ichthyophthirius multifiliis</name>
    <name type="common">White spot disease agent</name>
    <name type="synonym">Ich</name>
    <dbReference type="NCBI Taxonomy" id="5932"/>
    <lineage>
        <taxon>Eukaryota</taxon>
        <taxon>Sar</taxon>
        <taxon>Alveolata</taxon>
        <taxon>Ciliophora</taxon>
        <taxon>Intramacronucleata</taxon>
        <taxon>Oligohymenophorea</taxon>
        <taxon>Hymenostomatida</taxon>
        <taxon>Ophryoglenina</taxon>
        <taxon>Ichthyophthirius</taxon>
    </lineage>
</organism>
<dbReference type="GeneID" id="14903864"/>
<dbReference type="Gene3D" id="1.10.287.70">
    <property type="match status" value="1"/>
</dbReference>
<dbReference type="PRINTS" id="PR00169">
    <property type="entry name" value="KCHANNEL"/>
</dbReference>
<evidence type="ECO:0000256" key="5">
    <source>
        <dbReference type="SAM" id="Phobius"/>
    </source>
</evidence>
<sequence>EKSTMFKRLKEFIQNNTTKHGILDSESNIKLIFSLVEFIVILFNIVILPLRFSFGDILKSNYLQIFDSFTMSNILLQIYIKLNTSYFSKGEIVNIRYQIFKKYLKTTMIFDIIILVFYLVSIFSYNLNYLSIIYLLKICKFYEIYSFIENKFQLRDQLSTLSDSLQLIFLVFFVAHLSGCAFYKIGILEMQKGNISYLTDIHAQNDPWQEIYVTSIYWSIVTMTTLGYGDIIPKNTKNKEEYNIAQQLVDNLTTTLKTSLKEDVYGKILTSQKLLDWNYQNTYVF</sequence>
<dbReference type="eggNOG" id="KOG0498">
    <property type="taxonomic scope" value="Eukaryota"/>
</dbReference>
<dbReference type="GO" id="GO:0005886">
    <property type="term" value="C:plasma membrane"/>
    <property type="evidence" value="ECO:0007669"/>
    <property type="project" value="TreeGrafter"/>
</dbReference>
<evidence type="ECO:0000259" key="6">
    <source>
        <dbReference type="Pfam" id="PF00520"/>
    </source>
</evidence>
<evidence type="ECO:0000313" key="7">
    <source>
        <dbReference type="EMBL" id="EGR27791.1"/>
    </source>
</evidence>
<evidence type="ECO:0000256" key="3">
    <source>
        <dbReference type="ARBA" id="ARBA00022989"/>
    </source>
</evidence>
<dbReference type="OMA" id="ISEHYGL"/>
<dbReference type="InterPro" id="IPR050818">
    <property type="entry name" value="KCNH_animal-type"/>
</dbReference>
<evidence type="ECO:0000256" key="2">
    <source>
        <dbReference type="ARBA" id="ARBA00022692"/>
    </source>
</evidence>
<keyword evidence="7" id="KW-0560">Oxidoreductase</keyword>
<keyword evidence="8" id="KW-1185">Reference proteome</keyword>
<feature type="transmembrane region" description="Helical" evidence="5">
    <location>
        <begin position="31"/>
        <end position="50"/>
    </location>
</feature>
<reference evidence="7 8" key="1">
    <citation type="submission" date="2011-07" db="EMBL/GenBank/DDBJ databases">
        <authorList>
            <person name="Coyne R."/>
            <person name="Brami D."/>
            <person name="Johnson J."/>
            <person name="Hostetler J."/>
            <person name="Hannick L."/>
            <person name="Clark T."/>
            <person name="Cassidy-Hanley D."/>
            <person name="Inman J."/>
        </authorList>
    </citation>
    <scope>NUCLEOTIDE SEQUENCE [LARGE SCALE GENOMIC DNA]</scope>
    <source>
        <strain evidence="7 8">G5</strain>
    </source>
</reference>
<dbReference type="InParanoid" id="G0R417"/>
<dbReference type="InterPro" id="IPR005821">
    <property type="entry name" value="Ion_trans_dom"/>
</dbReference>
<proteinExistence type="predicted"/>
<dbReference type="PANTHER" id="PTHR10217:SF435">
    <property type="entry name" value="POTASSIUM VOLTAGE-GATED CHANNEL PROTEIN EAG"/>
    <property type="match status" value="1"/>
</dbReference>
<keyword evidence="4 5" id="KW-0472">Membrane</keyword>
<dbReference type="EC" id="1.6.5.3" evidence="7"/>
<dbReference type="GO" id="GO:0042391">
    <property type="term" value="P:regulation of membrane potential"/>
    <property type="evidence" value="ECO:0007669"/>
    <property type="project" value="TreeGrafter"/>
</dbReference>
<dbReference type="SUPFAM" id="SSF81324">
    <property type="entry name" value="Voltage-gated potassium channels"/>
    <property type="match status" value="1"/>
</dbReference>
<dbReference type="GO" id="GO:0016491">
    <property type="term" value="F:oxidoreductase activity"/>
    <property type="evidence" value="ECO:0007669"/>
    <property type="project" value="UniProtKB-KW"/>
</dbReference>
<keyword evidence="3 5" id="KW-1133">Transmembrane helix</keyword>
<dbReference type="GO" id="GO:0005249">
    <property type="term" value="F:voltage-gated potassium channel activity"/>
    <property type="evidence" value="ECO:0007669"/>
    <property type="project" value="TreeGrafter"/>
</dbReference>
<name>G0R417_ICHMU</name>
<protein>
    <submittedName>
        <fullName evidence="7">K+-channel protein, putative</fullName>
        <ecNumber evidence="7">1.6.5.3</ecNumber>
    </submittedName>
</protein>
<accession>G0R417</accession>
<keyword evidence="2 5" id="KW-0812">Transmembrane</keyword>
<feature type="transmembrane region" description="Helical" evidence="5">
    <location>
        <begin position="164"/>
        <end position="183"/>
    </location>
</feature>
<feature type="non-terminal residue" evidence="7">
    <location>
        <position position="1"/>
    </location>
</feature>
<dbReference type="Pfam" id="PF00520">
    <property type="entry name" value="Ion_trans"/>
    <property type="match status" value="1"/>
</dbReference>
<comment type="subcellular location">
    <subcellularLocation>
        <location evidence="1">Membrane</location>
        <topology evidence="1">Multi-pass membrane protein</topology>
    </subcellularLocation>
</comment>
<feature type="domain" description="Ion transport" evidence="6">
    <location>
        <begin position="32"/>
        <end position="239"/>
    </location>
</feature>